<protein>
    <submittedName>
        <fullName evidence="2">Uncharacterized protein</fullName>
    </submittedName>
</protein>
<feature type="compositionally biased region" description="Basic and acidic residues" evidence="1">
    <location>
        <begin position="572"/>
        <end position="586"/>
    </location>
</feature>
<feature type="region of interest" description="Disordered" evidence="1">
    <location>
        <begin position="547"/>
        <end position="592"/>
    </location>
</feature>
<sequence length="592" mass="65059">MTWEQAGASDDARQLMIWGFPQGEDLWRVSWFGPIAFPNRYTKRSEPSVLVHLTKVIDPQALVDPTRPITPASTSARSVKRWLSIGQAVLLRIGDLWQGQKWHSRPAQQGEKFPDLEISKETTVIIKAGSSLESGGYLIPMGEHPWHMENTHSYCLRVALGGGRFLVLPAMELIRFYFGSSSVLLSKLFSPPLQKEHLFSNFRRTLLGRHMFLDIADGIPKQSAADIARMAGDNKAWFAAMNIGRSCLEASTRGADAYPVGLFPFEGKTDLTVSGQWLSQDWVAGQTFLVFRILSCSHEFPFNKLTVRCGSKPKRASRSVRPAMGEAKAAPFAGAVRPQKPRLVNEDGSPQLSRGSYQFESDRAFPDLLRKPVVRQVRLQAAGGVAVHGSPAVSELATGNETSSKRVRTVTLAEKVGGKTKAPPEFLQPILDAFLQLEGVEAHLLTDSEDDGWTIPMTTLIDEDGVIESRLMIEAPGAMRPRRLAAFLLGSQSDRLTTVFIESEPLFPLAYPAELCDAEEAHATLVCAAKDFLRRLDLPQQGFSIAMGSGPSSSSAEAMRKWASDYFQQGTDPDHDDSGVARDTIHGESGPN</sequence>
<dbReference type="Proteomes" id="UP000672097">
    <property type="component" value="Unassembled WGS sequence"/>
</dbReference>
<organism evidence="2 3">
    <name type="scientific">Ideonella paludis</name>
    <dbReference type="NCBI Taxonomy" id="1233411"/>
    <lineage>
        <taxon>Bacteria</taxon>
        <taxon>Pseudomonadati</taxon>
        <taxon>Pseudomonadota</taxon>
        <taxon>Betaproteobacteria</taxon>
        <taxon>Burkholderiales</taxon>
        <taxon>Sphaerotilaceae</taxon>
        <taxon>Ideonella</taxon>
    </lineage>
</organism>
<proteinExistence type="predicted"/>
<comment type="caution">
    <text evidence="2">The sequence shown here is derived from an EMBL/GenBank/DDBJ whole genome shotgun (WGS) entry which is preliminary data.</text>
</comment>
<name>A0ABS5E3B5_9BURK</name>
<keyword evidence="3" id="KW-1185">Reference proteome</keyword>
<gene>
    <name evidence="2" type="ORF">KAK11_21450</name>
</gene>
<evidence type="ECO:0000313" key="3">
    <source>
        <dbReference type="Proteomes" id="UP000672097"/>
    </source>
</evidence>
<dbReference type="EMBL" id="JAGQDG010000012">
    <property type="protein sequence ID" value="MBQ0937902.1"/>
    <property type="molecule type" value="Genomic_DNA"/>
</dbReference>
<feature type="region of interest" description="Disordered" evidence="1">
    <location>
        <begin position="318"/>
        <end position="356"/>
    </location>
</feature>
<accession>A0ABS5E3B5</accession>
<reference evidence="2 3" key="1">
    <citation type="submission" date="2021-04" db="EMBL/GenBank/DDBJ databases">
        <title>The genome sequence of type strain Ideonella paludis KCTC 32238.</title>
        <authorList>
            <person name="Liu Y."/>
        </authorList>
    </citation>
    <scope>NUCLEOTIDE SEQUENCE [LARGE SCALE GENOMIC DNA]</scope>
    <source>
        <strain evidence="2 3">KCTC 32238</strain>
    </source>
</reference>
<dbReference type="RefSeq" id="WP_210811651.1">
    <property type="nucleotide sequence ID" value="NZ_JAGQDG010000012.1"/>
</dbReference>
<evidence type="ECO:0000256" key="1">
    <source>
        <dbReference type="SAM" id="MobiDB-lite"/>
    </source>
</evidence>
<evidence type="ECO:0000313" key="2">
    <source>
        <dbReference type="EMBL" id="MBQ0937902.1"/>
    </source>
</evidence>